<dbReference type="EMBL" id="JAANIT010001318">
    <property type="protein sequence ID" value="KAG1540949.1"/>
    <property type="molecule type" value="Genomic_DNA"/>
</dbReference>
<evidence type="ECO:0000313" key="1">
    <source>
        <dbReference type="EMBL" id="KAG1540949.1"/>
    </source>
</evidence>
<comment type="caution">
    <text evidence="1">The sequence shown here is derived from an EMBL/GenBank/DDBJ whole genome shotgun (WGS) entry which is preliminary data.</text>
</comment>
<reference evidence="1" key="1">
    <citation type="journal article" date="2020" name="Microb. Genom.">
        <title>Genetic diversity of clinical and environmental Mucorales isolates obtained from an investigation of mucormycosis cases among solid organ transplant recipients.</title>
        <authorList>
            <person name="Nguyen M.H."/>
            <person name="Kaul D."/>
            <person name="Muto C."/>
            <person name="Cheng S.J."/>
            <person name="Richter R.A."/>
            <person name="Bruno V.M."/>
            <person name="Liu G."/>
            <person name="Beyhan S."/>
            <person name="Sundermann A.J."/>
            <person name="Mounaud S."/>
            <person name="Pasculle A.W."/>
            <person name="Nierman W.C."/>
            <person name="Driscoll E."/>
            <person name="Cumbie R."/>
            <person name="Clancy C.J."/>
            <person name="Dupont C.L."/>
        </authorList>
    </citation>
    <scope>NUCLEOTIDE SEQUENCE</scope>
    <source>
        <strain evidence="1">GL16</strain>
    </source>
</reference>
<evidence type="ECO:0000313" key="2">
    <source>
        <dbReference type="Proteomes" id="UP000717996"/>
    </source>
</evidence>
<proteinExistence type="predicted"/>
<organism evidence="1 2">
    <name type="scientific">Rhizopus oryzae</name>
    <name type="common">Mucormycosis agent</name>
    <name type="synonym">Rhizopus arrhizus var. delemar</name>
    <dbReference type="NCBI Taxonomy" id="64495"/>
    <lineage>
        <taxon>Eukaryota</taxon>
        <taxon>Fungi</taxon>
        <taxon>Fungi incertae sedis</taxon>
        <taxon>Mucoromycota</taxon>
        <taxon>Mucoromycotina</taxon>
        <taxon>Mucoromycetes</taxon>
        <taxon>Mucorales</taxon>
        <taxon>Mucorineae</taxon>
        <taxon>Rhizopodaceae</taxon>
        <taxon>Rhizopus</taxon>
    </lineage>
</organism>
<name>A0A9P7C8L0_RHIOR</name>
<dbReference type="AlphaFoldDB" id="A0A9P7C8L0"/>
<accession>A0A9P7C8L0</accession>
<gene>
    <name evidence="1" type="ORF">G6F51_008209</name>
</gene>
<dbReference type="Proteomes" id="UP000717996">
    <property type="component" value="Unassembled WGS sequence"/>
</dbReference>
<sequence>MPYSHPPEKYVLKSIVARYHGFGTEGVVQKGFTDYRILWCQFGGHEVKPDNVAFLRSRSEHTAVTQAHYLVEHSLIANLKRDSGNDAVCNRKLICSKLWVS</sequence>
<protein>
    <submittedName>
        <fullName evidence="1">Uncharacterized protein</fullName>
    </submittedName>
</protein>